<evidence type="ECO:0000313" key="2">
    <source>
        <dbReference type="EMBL" id="GGS29478.1"/>
    </source>
</evidence>
<dbReference type="GO" id="GO:0005509">
    <property type="term" value="F:calcium ion binding"/>
    <property type="evidence" value="ECO:0007669"/>
    <property type="project" value="InterPro"/>
</dbReference>
<evidence type="ECO:0000313" key="3">
    <source>
        <dbReference type="Proteomes" id="UP000660680"/>
    </source>
</evidence>
<dbReference type="SMART" id="SM00054">
    <property type="entry name" value="EFh"/>
    <property type="match status" value="2"/>
</dbReference>
<feature type="domain" description="EF-hand" evidence="1">
    <location>
        <begin position="3"/>
        <end position="38"/>
    </location>
</feature>
<evidence type="ECO:0000259" key="1">
    <source>
        <dbReference type="PROSITE" id="PS50222"/>
    </source>
</evidence>
<name>A0A918GD83_9PSEU</name>
<protein>
    <recommendedName>
        <fullName evidence="1">EF-hand domain-containing protein</fullName>
    </recommendedName>
</protein>
<dbReference type="SUPFAM" id="SSF47473">
    <property type="entry name" value="EF-hand"/>
    <property type="match status" value="1"/>
</dbReference>
<proteinExistence type="predicted"/>
<dbReference type="AlphaFoldDB" id="A0A918GD83"/>
<dbReference type="Proteomes" id="UP000660680">
    <property type="component" value="Unassembled WGS sequence"/>
</dbReference>
<dbReference type="Pfam" id="PF13202">
    <property type="entry name" value="EF-hand_5"/>
    <property type="match status" value="2"/>
</dbReference>
<feature type="domain" description="EF-hand" evidence="1">
    <location>
        <begin position="144"/>
        <end position="179"/>
    </location>
</feature>
<comment type="caution">
    <text evidence="2">The sequence shown here is derived from an EMBL/GenBank/DDBJ whole genome shotgun (WGS) entry which is preliminary data.</text>
</comment>
<dbReference type="EMBL" id="BMRB01000002">
    <property type="protein sequence ID" value="GGS29478.1"/>
    <property type="molecule type" value="Genomic_DNA"/>
</dbReference>
<organism evidence="2 3">
    <name type="scientific">Actinokineospora fastidiosa</name>
    <dbReference type="NCBI Taxonomy" id="1816"/>
    <lineage>
        <taxon>Bacteria</taxon>
        <taxon>Bacillati</taxon>
        <taxon>Actinomycetota</taxon>
        <taxon>Actinomycetes</taxon>
        <taxon>Pseudonocardiales</taxon>
        <taxon>Pseudonocardiaceae</taxon>
        <taxon>Actinokineospora</taxon>
    </lineage>
</organism>
<dbReference type="PROSITE" id="PS50222">
    <property type="entry name" value="EF_HAND_2"/>
    <property type="match status" value="2"/>
</dbReference>
<dbReference type="InterPro" id="IPR002048">
    <property type="entry name" value="EF_hand_dom"/>
</dbReference>
<keyword evidence="3" id="KW-1185">Reference proteome</keyword>
<dbReference type="RefSeq" id="WP_189210448.1">
    <property type="nucleotide sequence ID" value="NZ_BMRB01000002.1"/>
</dbReference>
<dbReference type="PROSITE" id="PS00018">
    <property type="entry name" value="EF_HAND_1"/>
    <property type="match status" value="2"/>
</dbReference>
<dbReference type="Gene3D" id="1.10.238.10">
    <property type="entry name" value="EF-hand"/>
    <property type="match status" value="1"/>
</dbReference>
<accession>A0A918GD83</accession>
<reference evidence="2" key="1">
    <citation type="journal article" date="2014" name="Int. J. Syst. Evol. Microbiol.">
        <title>Complete genome sequence of Corynebacterium casei LMG S-19264T (=DSM 44701T), isolated from a smear-ripened cheese.</title>
        <authorList>
            <consortium name="US DOE Joint Genome Institute (JGI-PGF)"/>
            <person name="Walter F."/>
            <person name="Albersmeier A."/>
            <person name="Kalinowski J."/>
            <person name="Ruckert C."/>
        </authorList>
    </citation>
    <scope>NUCLEOTIDE SEQUENCE</scope>
    <source>
        <strain evidence="2">JCM 3276</strain>
    </source>
</reference>
<dbReference type="InterPro" id="IPR018247">
    <property type="entry name" value="EF_Hand_1_Ca_BS"/>
</dbReference>
<sequence>MLTKQQLIDQTFASADVDGDGYLTESDLIASATRLSTAMLDKVAAGDATGKPLPADVAEMLTTAADLMPRMSAVQWRMIGSIARLDDQGRLTRDEFARITDHLMAGETDDAHNLVFDATWHLLHADGEDFMRRDDWHRFAEAHAITRYVDDLFDEMDSDHDGKVSKDDYLAVRSGWDERA</sequence>
<reference evidence="2" key="2">
    <citation type="submission" date="2020-09" db="EMBL/GenBank/DDBJ databases">
        <authorList>
            <person name="Sun Q."/>
            <person name="Ohkuma M."/>
        </authorList>
    </citation>
    <scope>NUCLEOTIDE SEQUENCE</scope>
    <source>
        <strain evidence="2">JCM 3276</strain>
    </source>
</reference>
<gene>
    <name evidence="2" type="ORF">GCM10010171_23470</name>
</gene>
<dbReference type="InterPro" id="IPR011992">
    <property type="entry name" value="EF-hand-dom_pair"/>
</dbReference>